<dbReference type="AlphaFoldDB" id="A0A9Q3BTN7"/>
<reference evidence="1" key="1">
    <citation type="submission" date="2021-03" db="EMBL/GenBank/DDBJ databases">
        <title>Draft genome sequence of rust myrtle Austropuccinia psidii MF-1, a brazilian biotype.</title>
        <authorList>
            <person name="Quecine M.C."/>
            <person name="Pachon D.M.R."/>
            <person name="Bonatelli M.L."/>
            <person name="Correr F.H."/>
            <person name="Franceschini L.M."/>
            <person name="Leite T.F."/>
            <person name="Margarido G.R.A."/>
            <person name="Almeida C.A."/>
            <person name="Ferrarezi J.A."/>
            <person name="Labate C.A."/>
        </authorList>
    </citation>
    <scope>NUCLEOTIDE SEQUENCE</scope>
    <source>
        <strain evidence="1">MF-1</strain>
    </source>
</reference>
<accession>A0A9Q3BTN7</accession>
<keyword evidence="2" id="KW-1185">Reference proteome</keyword>
<organism evidence="1 2">
    <name type="scientific">Austropuccinia psidii MF-1</name>
    <dbReference type="NCBI Taxonomy" id="1389203"/>
    <lineage>
        <taxon>Eukaryota</taxon>
        <taxon>Fungi</taxon>
        <taxon>Dikarya</taxon>
        <taxon>Basidiomycota</taxon>
        <taxon>Pucciniomycotina</taxon>
        <taxon>Pucciniomycetes</taxon>
        <taxon>Pucciniales</taxon>
        <taxon>Sphaerophragmiaceae</taxon>
        <taxon>Austropuccinia</taxon>
    </lineage>
</organism>
<dbReference type="Proteomes" id="UP000765509">
    <property type="component" value="Unassembled WGS sequence"/>
</dbReference>
<sequence length="144" mass="16163">MHTCFRKTTSESPLYTHLTHLHPCLISSTDYHAYTTALTSHILTQWFAPAPSPPADHAYACAKDWHAQNHLQTSTVYHPDASTPHLIISAAYHAYPPALPSHVPNFPSLHSCNEWLLHQEMFISPIDHSYAHGNICLYIISIGN</sequence>
<dbReference type="EMBL" id="AVOT02002590">
    <property type="protein sequence ID" value="MBW0470893.1"/>
    <property type="molecule type" value="Genomic_DNA"/>
</dbReference>
<evidence type="ECO:0000313" key="1">
    <source>
        <dbReference type="EMBL" id="MBW0470893.1"/>
    </source>
</evidence>
<comment type="caution">
    <text evidence="1">The sequence shown here is derived from an EMBL/GenBank/DDBJ whole genome shotgun (WGS) entry which is preliminary data.</text>
</comment>
<name>A0A9Q3BTN7_9BASI</name>
<proteinExistence type="predicted"/>
<evidence type="ECO:0000313" key="2">
    <source>
        <dbReference type="Proteomes" id="UP000765509"/>
    </source>
</evidence>
<protein>
    <submittedName>
        <fullName evidence="1">Uncharacterized protein</fullName>
    </submittedName>
</protein>
<gene>
    <name evidence="1" type="ORF">O181_010608</name>
</gene>